<evidence type="ECO:0000256" key="6">
    <source>
        <dbReference type="ARBA" id="ARBA00022490"/>
    </source>
</evidence>
<comment type="similarity">
    <text evidence="4">Belongs to the DNA2/NAM7 helicase family.</text>
</comment>
<keyword evidence="14" id="KW-0539">Nucleus</keyword>
<dbReference type="EC" id="3.6.4.12" evidence="5"/>
<feature type="transmembrane region" description="Helical" evidence="17">
    <location>
        <begin position="184"/>
        <end position="205"/>
    </location>
</feature>
<feature type="compositionally biased region" description="Low complexity" evidence="16">
    <location>
        <begin position="360"/>
        <end position="375"/>
    </location>
</feature>
<dbReference type="SUPFAM" id="SSF52540">
    <property type="entry name" value="P-loop containing nucleoside triphosphate hydrolases"/>
    <property type="match status" value="1"/>
</dbReference>
<dbReference type="Pfam" id="PF13087">
    <property type="entry name" value="AAA_12"/>
    <property type="match status" value="1"/>
</dbReference>
<dbReference type="SMART" id="SM00382">
    <property type="entry name" value="AAA"/>
    <property type="match status" value="1"/>
</dbReference>
<feature type="region of interest" description="Disordered" evidence="16">
    <location>
        <begin position="360"/>
        <end position="379"/>
    </location>
</feature>
<dbReference type="GO" id="GO:0004386">
    <property type="term" value="F:helicase activity"/>
    <property type="evidence" value="ECO:0007669"/>
    <property type="project" value="UniProtKB-KW"/>
</dbReference>
<accession>A0ABQ0FZJ1</accession>
<feature type="region of interest" description="Disordered" evidence="16">
    <location>
        <begin position="838"/>
        <end position="862"/>
    </location>
</feature>
<feature type="transmembrane region" description="Helical" evidence="17">
    <location>
        <begin position="265"/>
        <end position="287"/>
    </location>
</feature>
<keyword evidence="13 17" id="KW-0472">Membrane</keyword>
<dbReference type="PANTHER" id="PTHR43788">
    <property type="entry name" value="DNA2/NAM7 HELICASE FAMILY MEMBER"/>
    <property type="match status" value="1"/>
</dbReference>
<dbReference type="Pfam" id="PF21138">
    <property type="entry name" value="SMUBP-2_HCS1_1B"/>
    <property type="match status" value="1"/>
</dbReference>
<evidence type="ECO:0000256" key="5">
    <source>
        <dbReference type="ARBA" id="ARBA00012551"/>
    </source>
</evidence>
<evidence type="ECO:0000256" key="2">
    <source>
        <dbReference type="ARBA" id="ARBA00004127"/>
    </source>
</evidence>
<evidence type="ECO:0000256" key="16">
    <source>
        <dbReference type="SAM" id="MobiDB-lite"/>
    </source>
</evidence>
<feature type="region of interest" description="Disordered" evidence="16">
    <location>
        <begin position="1"/>
        <end position="149"/>
    </location>
</feature>
<dbReference type="EMBL" id="BAAFSV010000001">
    <property type="protein sequence ID" value="GAB1310899.1"/>
    <property type="molecule type" value="Genomic_DNA"/>
</dbReference>
<dbReference type="Pfam" id="PF13086">
    <property type="entry name" value="AAA_11"/>
    <property type="match status" value="1"/>
</dbReference>
<evidence type="ECO:0000256" key="14">
    <source>
        <dbReference type="ARBA" id="ARBA00023242"/>
    </source>
</evidence>
<dbReference type="Gene3D" id="3.40.50.300">
    <property type="entry name" value="P-loop containing nucleotide triphosphate hydrolases"/>
    <property type="match status" value="2"/>
</dbReference>
<keyword evidence="21" id="KW-1185">Reference proteome</keyword>
<evidence type="ECO:0000256" key="7">
    <source>
        <dbReference type="ARBA" id="ARBA00022692"/>
    </source>
</evidence>
<dbReference type="CDD" id="cd18044">
    <property type="entry name" value="DEXXQc_SMUBP2"/>
    <property type="match status" value="1"/>
</dbReference>
<evidence type="ECO:0000256" key="17">
    <source>
        <dbReference type="SAM" id="Phobius"/>
    </source>
</evidence>
<evidence type="ECO:0000256" key="13">
    <source>
        <dbReference type="ARBA" id="ARBA00023136"/>
    </source>
</evidence>
<dbReference type="Proteomes" id="UP001628179">
    <property type="component" value="Unassembled WGS sequence"/>
</dbReference>
<keyword evidence="10 20" id="KW-0347">Helicase</keyword>
<dbReference type="InterPro" id="IPR050534">
    <property type="entry name" value="Coronavir_polyprotein_1ab"/>
</dbReference>
<evidence type="ECO:0000259" key="18">
    <source>
        <dbReference type="SMART" id="SM00382"/>
    </source>
</evidence>
<evidence type="ECO:0000313" key="21">
    <source>
        <dbReference type="Proteomes" id="UP001628179"/>
    </source>
</evidence>
<dbReference type="InterPro" id="IPR041679">
    <property type="entry name" value="DNA2/NAM7-like_C"/>
</dbReference>
<comment type="subcellular location">
    <subcellularLocation>
        <location evidence="3">Cytoplasm</location>
    </subcellularLocation>
    <subcellularLocation>
        <location evidence="2">Endomembrane system</location>
        <topology evidence="2">Multi-pass membrane protein</topology>
    </subcellularLocation>
    <subcellularLocation>
        <location evidence="1">Nucleus</location>
    </subcellularLocation>
</comment>
<feature type="domain" description="Helicase ATP-binding" evidence="19">
    <location>
        <begin position="520"/>
        <end position="796"/>
    </location>
</feature>
<evidence type="ECO:0000256" key="11">
    <source>
        <dbReference type="ARBA" id="ARBA00022840"/>
    </source>
</evidence>
<comment type="catalytic activity">
    <reaction evidence="15">
        <text>ATP + H2O = ADP + phosphate + H(+)</text>
        <dbReference type="Rhea" id="RHEA:13065"/>
        <dbReference type="ChEBI" id="CHEBI:15377"/>
        <dbReference type="ChEBI" id="CHEBI:15378"/>
        <dbReference type="ChEBI" id="CHEBI:30616"/>
        <dbReference type="ChEBI" id="CHEBI:43474"/>
        <dbReference type="ChEBI" id="CHEBI:456216"/>
        <dbReference type="EC" id="3.6.4.12"/>
    </reaction>
    <physiologicalReaction direction="left-to-right" evidence="15">
        <dbReference type="Rhea" id="RHEA:13066"/>
    </physiologicalReaction>
</comment>
<feature type="domain" description="AAA+ ATPase" evidence="18">
    <location>
        <begin position="538"/>
        <end position="795"/>
    </location>
</feature>
<sequence length="1008" mass="109165">MSQSAARSAPPNPSPILPTLQRRKSSQQRIQDILEGARERAETIDRISPGVSPGLQPLLGGSPRGPNYLAGLTSTPEEIGSDRHGTVTAQSERQHSITFDGPAQGSQLATRRRTGQGRKPFGHQGEGESLPQGDGVNDEGAAGRGLPGREDKHWWTRTLRYFQSIELENKGSVARDHLALERTFLAWLRTSLAFASIGIAITQLFRLNTSLADDSKQTETLRHLGKPLGSTFLAISILILLLGYNRYLQAQHWVIRGKFPASRGTIMLVAFIAFAVTVASLIVILAVQIDVPQFAQTQLSLLAAELAAEIAESTALVSLHSPATLQRAGVALANLTVASQRTGLGGKTVLELARDPATAAAAAPAPGSSRAAADPQDLPEHGIRVGDIVLVREQAAGEAKKKRAAVTGKWGGEGGGEGGVKGVVTRVGRAVVGVAVDEDDAGGGKDRDGGGVEGLVGRVWIVKVADDVTFKRMNGTMERLAKMSEQEYSVFIRVLFGLSSPSPVPADLEKDREVGEIEWVDPTLNDSQKDAIRFALASREIALIHGPPGTGKTHTLIELILQMLKRNLRILVCGPSNISVDNIVERLAPHKVPLIRLGHPARLLPSVLNHSLDVLTRTSEAGAIVKDVRAEMDAKQASIRKTRNGRERRAIYADLKELRKEYRERERKCVSNLVAGSKVVLATLHGAGGFQLRDEKFDVVIIDEASQALEAQCWVPLLSASKAVCAGDHLQLPPTIKSLNSKSKSKGKGKEDAAASVMKGATLETTLFDRLLALHGPSIKRMLTTQYRMHEKIMRFPSDELYEGKLIAAEAVKTRLLKDLPYEVEDTDDTREPLIFIDTQGGDFPEKNEDEQEAGKKKLTKSSLYGESKSNEMEAALVRQHVRSLAEAGVKPEDIAVVTPYNAQLSILAPLKDEFPGIELGSVDGFQGREKEAVIVSLVRSNSDGEVGFLGEKRRLNVAMTRPKRSLTVIGDSETVKKGSKFLKGWMEFLEENADLRYPDVASLAETA</sequence>
<dbReference type="RefSeq" id="XP_070912632.1">
    <property type="nucleotide sequence ID" value="XM_071056531.1"/>
</dbReference>
<dbReference type="SMART" id="SM00487">
    <property type="entry name" value="DEXDc"/>
    <property type="match status" value="1"/>
</dbReference>
<feature type="compositionally biased region" description="Basic and acidic residues" evidence="16">
    <location>
        <begin position="35"/>
        <end position="45"/>
    </location>
</feature>
<dbReference type="InterPro" id="IPR003807">
    <property type="entry name" value="DUF202"/>
</dbReference>
<evidence type="ECO:0000313" key="20">
    <source>
        <dbReference type="EMBL" id="GAB1310899.1"/>
    </source>
</evidence>
<keyword evidence="8" id="KW-0547">Nucleotide-binding</keyword>
<reference evidence="20 21" key="1">
    <citation type="submission" date="2024-09" db="EMBL/GenBank/DDBJ databases">
        <title>Itraconazole resistance in Madurella fahalii resulting from another homologue of gene encoding cytochrome P450 14-alpha sterol demethylase (CYP51).</title>
        <authorList>
            <person name="Yoshioka I."/>
            <person name="Fahal A.H."/>
            <person name="Kaneko S."/>
            <person name="Yaguchi T."/>
        </authorList>
    </citation>
    <scope>NUCLEOTIDE SEQUENCE [LARGE SCALE GENOMIC DNA]</scope>
    <source>
        <strain evidence="20 21">IFM 68171</strain>
    </source>
</reference>
<dbReference type="GeneID" id="98171854"/>
<evidence type="ECO:0000256" key="4">
    <source>
        <dbReference type="ARBA" id="ARBA00007913"/>
    </source>
</evidence>
<dbReference type="InterPro" id="IPR041677">
    <property type="entry name" value="DNA2/NAM7_AAA_11"/>
</dbReference>
<evidence type="ECO:0000256" key="3">
    <source>
        <dbReference type="ARBA" id="ARBA00004496"/>
    </source>
</evidence>
<evidence type="ECO:0000256" key="10">
    <source>
        <dbReference type="ARBA" id="ARBA00022806"/>
    </source>
</evidence>
<keyword evidence="11" id="KW-0067">ATP-binding</keyword>
<dbReference type="Gene3D" id="2.40.30.270">
    <property type="match status" value="1"/>
</dbReference>
<name>A0ABQ0FZJ1_9PEZI</name>
<evidence type="ECO:0000256" key="1">
    <source>
        <dbReference type="ARBA" id="ARBA00004123"/>
    </source>
</evidence>
<dbReference type="InterPro" id="IPR048761">
    <property type="entry name" value="SMUBP-2_HCS1_1B"/>
</dbReference>
<gene>
    <name evidence="20" type="ORF">MFIFM68171_01109</name>
</gene>
<dbReference type="InterPro" id="IPR027417">
    <property type="entry name" value="P-loop_NTPase"/>
</dbReference>
<comment type="caution">
    <text evidence="20">The sequence shown here is derived from an EMBL/GenBank/DDBJ whole genome shotgun (WGS) entry which is preliminary data.</text>
</comment>
<proteinExistence type="inferred from homology"/>
<evidence type="ECO:0000256" key="9">
    <source>
        <dbReference type="ARBA" id="ARBA00022801"/>
    </source>
</evidence>
<keyword evidence="7 17" id="KW-0812">Transmembrane</keyword>
<dbReference type="InterPro" id="IPR047187">
    <property type="entry name" value="SF1_C_Upf1"/>
</dbReference>
<evidence type="ECO:0000256" key="8">
    <source>
        <dbReference type="ARBA" id="ARBA00022741"/>
    </source>
</evidence>
<dbReference type="Pfam" id="PF02656">
    <property type="entry name" value="DUF202"/>
    <property type="match status" value="1"/>
</dbReference>
<feature type="transmembrane region" description="Helical" evidence="17">
    <location>
        <begin position="225"/>
        <end position="244"/>
    </location>
</feature>
<keyword evidence="9" id="KW-0378">Hydrolase</keyword>
<evidence type="ECO:0000256" key="12">
    <source>
        <dbReference type="ARBA" id="ARBA00022989"/>
    </source>
</evidence>
<keyword evidence="12 17" id="KW-1133">Transmembrane helix</keyword>
<keyword evidence="6" id="KW-0963">Cytoplasm</keyword>
<dbReference type="InterPro" id="IPR014001">
    <property type="entry name" value="Helicase_ATP-bd"/>
</dbReference>
<organism evidence="20 21">
    <name type="scientific">Madurella fahalii</name>
    <dbReference type="NCBI Taxonomy" id="1157608"/>
    <lineage>
        <taxon>Eukaryota</taxon>
        <taxon>Fungi</taxon>
        <taxon>Dikarya</taxon>
        <taxon>Ascomycota</taxon>
        <taxon>Pezizomycotina</taxon>
        <taxon>Sordariomycetes</taxon>
        <taxon>Sordariomycetidae</taxon>
        <taxon>Sordariales</taxon>
        <taxon>Sordariales incertae sedis</taxon>
        <taxon>Madurella</taxon>
    </lineage>
</organism>
<dbReference type="CDD" id="cd18808">
    <property type="entry name" value="SF1_C_Upf1"/>
    <property type="match status" value="1"/>
</dbReference>
<dbReference type="InterPro" id="IPR003593">
    <property type="entry name" value="AAA+_ATPase"/>
</dbReference>
<evidence type="ECO:0000256" key="15">
    <source>
        <dbReference type="ARBA" id="ARBA00048432"/>
    </source>
</evidence>
<protein>
    <recommendedName>
        <fullName evidence="5">DNA helicase</fullName>
        <ecNumber evidence="5">3.6.4.12</ecNumber>
    </recommendedName>
</protein>
<evidence type="ECO:0000259" key="19">
    <source>
        <dbReference type="SMART" id="SM00487"/>
    </source>
</evidence>
<dbReference type="PANTHER" id="PTHR43788:SF8">
    <property type="entry name" value="DNA-BINDING PROTEIN SMUBP-2"/>
    <property type="match status" value="1"/>
</dbReference>